<evidence type="ECO:0000313" key="4">
    <source>
        <dbReference type="EMBL" id="KGM05794.1"/>
    </source>
</evidence>
<dbReference type="AlphaFoldDB" id="A0A0A0BFC2"/>
<evidence type="ECO:0000313" key="5">
    <source>
        <dbReference type="Proteomes" id="UP000029999"/>
    </source>
</evidence>
<dbReference type="SUPFAM" id="SSF52540">
    <property type="entry name" value="P-loop containing nucleoside triphosphate hydrolases"/>
    <property type="match status" value="1"/>
</dbReference>
<protein>
    <submittedName>
        <fullName evidence="4">Deoxyadenosine kinase/Deoxyguanosine kinase</fullName>
        <ecNumber evidence="4">2.7.1.113</ecNumber>
        <ecNumber evidence="4">2.7.1.76</ecNumber>
    </submittedName>
</protein>
<accession>A0A0A0BFC2</accession>
<proteinExistence type="predicted"/>
<dbReference type="Gene3D" id="3.40.50.300">
    <property type="entry name" value="P-loop containing nucleotide triphosphate hydrolases"/>
    <property type="match status" value="1"/>
</dbReference>
<dbReference type="EC" id="2.7.1.76" evidence="4"/>
<dbReference type="PIRSF" id="PIRSF000705">
    <property type="entry name" value="DNK"/>
    <property type="match status" value="1"/>
</dbReference>
<feature type="domain" description="Deoxynucleoside kinase" evidence="3">
    <location>
        <begin position="10"/>
        <end position="200"/>
    </location>
</feature>
<comment type="caution">
    <text evidence="4">The sequence shown here is derived from an EMBL/GenBank/DDBJ whole genome shotgun (WGS) entry which is preliminary data.</text>
</comment>
<feature type="binding site" evidence="2">
    <location>
        <begin position="140"/>
        <end position="144"/>
    </location>
    <ligand>
        <name>ATP</name>
        <dbReference type="ChEBI" id="CHEBI:30616"/>
    </ligand>
</feature>
<dbReference type="CDD" id="cd01673">
    <property type="entry name" value="dNK"/>
    <property type="match status" value="1"/>
</dbReference>
<dbReference type="GO" id="GO:0004136">
    <property type="term" value="F:deoxyadenosine kinase activity"/>
    <property type="evidence" value="ECO:0007669"/>
    <property type="project" value="UniProtKB-EC"/>
</dbReference>
<evidence type="ECO:0000259" key="3">
    <source>
        <dbReference type="Pfam" id="PF01712"/>
    </source>
</evidence>
<feature type="active site" description="Proton acceptor" evidence="1">
    <location>
        <position position="88"/>
    </location>
</feature>
<dbReference type="PANTHER" id="PTHR10513:SF46">
    <property type="entry name" value="DEOXYGUANOSINE KINASE"/>
    <property type="match status" value="1"/>
</dbReference>
<dbReference type="InterPro" id="IPR031314">
    <property type="entry name" value="DNK_dom"/>
</dbReference>
<dbReference type="InterPro" id="IPR027417">
    <property type="entry name" value="P-loop_NTPase"/>
</dbReference>
<dbReference type="InterPro" id="IPR050566">
    <property type="entry name" value="Deoxyribonucleoside_kinase"/>
</dbReference>
<name>A0A0A0BFC2_9GAMM</name>
<dbReference type="GO" id="GO:0004138">
    <property type="term" value="F:deoxyguanosine kinase activity"/>
    <property type="evidence" value="ECO:0007669"/>
    <property type="project" value="UniProtKB-EC"/>
</dbReference>
<keyword evidence="2" id="KW-0547">Nucleotide-binding</keyword>
<gene>
    <name evidence="4" type="ORF">LP43_2543</name>
</gene>
<dbReference type="Proteomes" id="UP000029999">
    <property type="component" value="Unassembled WGS sequence"/>
</dbReference>
<evidence type="ECO:0000256" key="2">
    <source>
        <dbReference type="PIRSR" id="PIRSR000705-3"/>
    </source>
</evidence>
<keyword evidence="2" id="KW-0067">ATP-binding</keyword>
<evidence type="ECO:0000256" key="1">
    <source>
        <dbReference type="PIRSR" id="PIRSR000705-1"/>
    </source>
</evidence>
<organism evidence="4 5">
    <name type="scientific">Methylophaga thiooxydans</name>
    <dbReference type="NCBI Taxonomy" id="392484"/>
    <lineage>
        <taxon>Bacteria</taxon>
        <taxon>Pseudomonadati</taxon>
        <taxon>Pseudomonadota</taxon>
        <taxon>Gammaproteobacteria</taxon>
        <taxon>Thiotrichales</taxon>
        <taxon>Piscirickettsiaceae</taxon>
        <taxon>Methylophaga</taxon>
    </lineage>
</organism>
<dbReference type="GO" id="GO:0005524">
    <property type="term" value="F:ATP binding"/>
    <property type="evidence" value="ECO:0007669"/>
    <property type="project" value="UniProtKB-KW"/>
</dbReference>
<dbReference type="PANTHER" id="PTHR10513">
    <property type="entry name" value="DEOXYNUCLEOSIDE KINASE"/>
    <property type="match status" value="1"/>
</dbReference>
<dbReference type="STRING" id="392484.LP43_2543"/>
<dbReference type="EC" id="2.7.1.113" evidence="4"/>
<keyword evidence="4" id="KW-0808">Transferase</keyword>
<dbReference type="EMBL" id="JRQD01000008">
    <property type="protein sequence ID" value="KGM05794.1"/>
    <property type="molecule type" value="Genomic_DNA"/>
</dbReference>
<sequence length="219" mass="25334">MNPTLEHRYIVVEGPIGVGKTHLVKRLAESFAGTILLEQPEQNPFLEKFYLYPKQSALPTQLSFLMQRVKLGKTLNQDDLFNDLHIADFMVEKDKLFAQISLDDDELALYNMVYDNLTLHHRTPDLVIYLQASLPVLKSRISQRGIGYEQHVEEGYLKRLADTYADFFHYYDASPLLIVNAEQIDLVNSEQDYQQLLEQICSIQSGRHYYNPLPVKGKK</sequence>
<dbReference type="GO" id="GO:0005737">
    <property type="term" value="C:cytoplasm"/>
    <property type="evidence" value="ECO:0007669"/>
    <property type="project" value="TreeGrafter"/>
</dbReference>
<keyword evidence="4" id="KW-0418">Kinase</keyword>
<dbReference type="InterPro" id="IPR002624">
    <property type="entry name" value="DCK/DGK"/>
</dbReference>
<reference evidence="4 5" key="1">
    <citation type="submission" date="2014-09" db="EMBL/GenBank/DDBJ databases">
        <authorList>
            <person name="Grob C."/>
            <person name="Taubert M."/>
            <person name="Howat A.M."/>
            <person name="Burns O.J."/>
            <person name="Dixon J.L."/>
            <person name="Chen Y."/>
            <person name="Murrell J.C."/>
        </authorList>
    </citation>
    <scope>NUCLEOTIDE SEQUENCE [LARGE SCALE GENOMIC DNA]</scope>
    <source>
        <strain evidence="4">L4</strain>
    </source>
</reference>
<dbReference type="RefSeq" id="WP_008291796.1">
    <property type="nucleotide sequence ID" value="NZ_JADFAB010000081.1"/>
</dbReference>
<dbReference type="Pfam" id="PF01712">
    <property type="entry name" value="dNK"/>
    <property type="match status" value="1"/>
</dbReference>